<sequence length="106" mass="11591">MTKTVYISIGNSDDKLSQADWSTFVQSVDDAIGSVTYYAGTARHGRWHSWAGDPWQNACWCIEVSIDMAHLLSGLKAELAGLAKHYHQDSIAWAEAVTEFIGGSDA</sequence>
<accession>A0A8J3VIH1</accession>
<proteinExistence type="predicted"/>
<reference evidence="1" key="1">
    <citation type="submission" date="2021-01" db="EMBL/GenBank/DDBJ databases">
        <title>Whole genome shotgun sequence of Rhizocola hellebori NBRC 109834.</title>
        <authorList>
            <person name="Komaki H."/>
            <person name="Tamura T."/>
        </authorList>
    </citation>
    <scope>NUCLEOTIDE SEQUENCE</scope>
    <source>
        <strain evidence="1">NBRC 109834</strain>
    </source>
</reference>
<dbReference type="Proteomes" id="UP000612899">
    <property type="component" value="Unassembled WGS sequence"/>
</dbReference>
<evidence type="ECO:0000313" key="2">
    <source>
        <dbReference type="Proteomes" id="UP000612899"/>
    </source>
</evidence>
<comment type="caution">
    <text evidence="1">The sequence shown here is derived from an EMBL/GenBank/DDBJ whole genome shotgun (WGS) entry which is preliminary data.</text>
</comment>
<name>A0A8J3VIH1_9ACTN</name>
<dbReference type="EMBL" id="BONY01000036">
    <property type="protein sequence ID" value="GIH07392.1"/>
    <property type="molecule type" value="Genomic_DNA"/>
</dbReference>
<gene>
    <name evidence="1" type="ORF">Rhe02_54590</name>
</gene>
<dbReference type="AlphaFoldDB" id="A0A8J3VIH1"/>
<organism evidence="1 2">
    <name type="scientific">Rhizocola hellebori</name>
    <dbReference type="NCBI Taxonomy" id="1392758"/>
    <lineage>
        <taxon>Bacteria</taxon>
        <taxon>Bacillati</taxon>
        <taxon>Actinomycetota</taxon>
        <taxon>Actinomycetes</taxon>
        <taxon>Micromonosporales</taxon>
        <taxon>Micromonosporaceae</taxon>
        <taxon>Rhizocola</taxon>
    </lineage>
</organism>
<evidence type="ECO:0000313" key="1">
    <source>
        <dbReference type="EMBL" id="GIH07392.1"/>
    </source>
</evidence>
<protein>
    <submittedName>
        <fullName evidence="1">Uncharacterized protein</fullName>
    </submittedName>
</protein>
<keyword evidence="2" id="KW-1185">Reference proteome</keyword>